<keyword evidence="3" id="KW-1185">Reference proteome</keyword>
<reference evidence="2" key="1">
    <citation type="journal article" date="2023" name="Mol. Phylogenet. Evol.">
        <title>Genome-scale phylogeny and comparative genomics of the fungal order Sordariales.</title>
        <authorList>
            <person name="Hensen N."/>
            <person name="Bonometti L."/>
            <person name="Westerberg I."/>
            <person name="Brannstrom I.O."/>
            <person name="Guillou S."/>
            <person name="Cros-Aarteil S."/>
            <person name="Calhoun S."/>
            <person name="Haridas S."/>
            <person name="Kuo A."/>
            <person name="Mondo S."/>
            <person name="Pangilinan J."/>
            <person name="Riley R."/>
            <person name="LaButti K."/>
            <person name="Andreopoulos B."/>
            <person name="Lipzen A."/>
            <person name="Chen C."/>
            <person name="Yan M."/>
            <person name="Daum C."/>
            <person name="Ng V."/>
            <person name="Clum A."/>
            <person name="Steindorff A."/>
            <person name="Ohm R.A."/>
            <person name="Martin F."/>
            <person name="Silar P."/>
            <person name="Natvig D.O."/>
            <person name="Lalanne C."/>
            <person name="Gautier V."/>
            <person name="Ament-Velasquez S.L."/>
            <person name="Kruys A."/>
            <person name="Hutchinson M.I."/>
            <person name="Powell A.J."/>
            <person name="Barry K."/>
            <person name="Miller A.N."/>
            <person name="Grigoriev I.V."/>
            <person name="Debuchy R."/>
            <person name="Gladieux P."/>
            <person name="Hiltunen Thoren M."/>
            <person name="Johannesson H."/>
        </authorList>
    </citation>
    <scope>NUCLEOTIDE SEQUENCE</scope>
    <source>
        <strain evidence="2">CBS 990.96</strain>
    </source>
</reference>
<proteinExistence type="predicted"/>
<organism evidence="2 3">
    <name type="scientific">Podospora fimiseda</name>
    <dbReference type="NCBI Taxonomy" id="252190"/>
    <lineage>
        <taxon>Eukaryota</taxon>
        <taxon>Fungi</taxon>
        <taxon>Dikarya</taxon>
        <taxon>Ascomycota</taxon>
        <taxon>Pezizomycotina</taxon>
        <taxon>Sordariomycetes</taxon>
        <taxon>Sordariomycetidae</taxon>
        <taxon>Sordariales</taxon>
        <taxon>Podosporaceae</taxon>
        <taxon>Podospora</taxon>
    </lineage>
</organism>
<dbReference type="EMBL" id="MU865482">
    <property type="protein sequence ID" value="KAK4222266.1"/>
    <property type="molecule type" value="Genomic_DNA"/>
</dbReference>
<accession>A0AAN6YP01</accession>
<comment type="caution">
    <text evidence="2">The sequence shown here is derived from an EMBL/GenBank/DDBJ whole genome shotgun (WGS) entry which is preliminary data.</text>
</comment>
<dbReference type="InterPro" id="IPR018392">
    <property type="entry name" value="LysM"/>
</dbReference>
<dbReference type="InterPro" id="IPR036779">
    <property type="entry name" value="LysM_dom_sf"/>
</dbReference>
<protein>
    <recommendedName>
        <fullName evidence="1">LysM domain-containing protein</fullName>
    </recommendedName>
</protein>
<dbReference type="Gene3D" id="3.10.350.10">
    <property type="entry name" value="LysM domain"/>
    <property type="match status" value="1"/>
</dbReference>
<feature type="domain" description="LysM" evidence="1">
    <location>
        <begin position="1"/>
        <end position="42"/>
    </location>
</feature>
<dbReference type="CDD" id="cd00118">
    <property type="entry name" value="LysM"/>
    <property type="match status" value="1"/>
</dbReference>
<evidence type="ECO:0000313" key="2">
    <source>
        <dbReference type="EMBL" id="KAK4222266.1"/>
    </source>
</evidence>
<reference evidence="2" key="2">
    <citation type="submission" date="2023-05" db="EMBL/GenBank/DDBJ databases">
        <authorList>
            <consortium name="Lawrence Berkeley National Laboratory"/>
            <person name="Steindorff A."/>
            <person name="Hensen N."/>
            <person name="Bonometti L."/>
            <person name="Westerberg I."/>
            <person name="Brannstrom I.O."/>
            <person name="Guillou S."/>
            <person name="Cros-Aarteil S."/>
            <person name="Calhoun S."/>
            <person name="Haridas S."/>
            <person name="Kuo A."/>
            <person name="Mondo S."/>
            <person name="Pangilinan J."/>
            <person name="Riley R."/>
            <person name="Labutti K."/>
            <person name="Andreopoulos B."/>
            <person name="Lipzen A."/>
            <person name="Chen C."/>
            <person name="Yanf M."/>
            <person name="Daum C."/>
            <person name="Ng V."/>
            <person name="Clum A."/>
            <person name="Ohm R."/>
            <person name="Martin F."/>
            <person name="Silar P."/>
            <person name="Natvig D."/>
            <person name="Lalanne C."/>
            <person name="Gautier V."/>
            <person name="Ament-Velasquez S.L."/>
            <person name="Kruys A."/>
            <person name="Hutchinson M.I."/>
            <person name="Powell A.J."/>
            <person name="Barry K."/>
            <person name="Miller A.N."/>
            <person name="Grigoriev I.V."/>
            <person name="Debuchy R."/>
            <person name="Gladieux P."/>
            <person name="Thoren M.H."/>
            <person name="Johannesson H."/>
        </authorList>
    </citation>
    <scope>NUCLEOTIDE SEQUENCE</scope>
    <source>
        <strain evidence="2">CBS 990.96</strain>
    </source>
</reference>
<evidence type="ECO:0000259" key="1">
    <source>
        <dbReference type="PROSITE" id="PS51782"/>
    </source>
</evidence>
<sequence>MSGDTCAVISEANGLDLADLFFLNPSLNAKCTNILLELAYCVAPVGDITTYTGYPISSILSGPLGDHHGAARELYSRQHSHHNTKRRSGICGNNHPASADSKWNNPGVLPVQKLQPESFGCELVRLRRLLLWQYS</sequence>
<dbReference type="Proteomes" id="UP001301958">
    <property type="component" value="Unassembled WGS sequence"/>
</dbReference>
<gene>
    <name evidence="2" type="ORF">QBC38DRAFT_504196</name>
</gene>
<dbReference type="AlphaFoldDB" id="A0AAN6YP01"/>
<evidence type="ECO:0000313" key="3">
    <source>
        <dbReference type="Proteomes" id="UP001301958"/>
    </source>
</evidence>
<name>A0AAN6YP01_9PEZI</name>
<dbReference type="PROSITE" id="PS51782">
    <property type="entry name" value="LYSM"/>
    <property type="match status" value="1"/>
</dbReference>